<organism evidence="8 9">
    <name type="scientific">Paramuricea clavata</name>
    <name type="common">Red gorgonian</name>
    <name type="synonym">Violescent sea-whip</name>
    <dbReference type="NCBI Taxonomy" id="317549"/>
    <lineage>
        <taxon>Eukaryota</taxon>
        <taxon>Metazoa</taxon>
        <taxon>Cnidaria</taxon>
        <taxon>Anthozoa</taxon>
        <taxon>Octocorallia</taxon>
        <taxon>Malacalcyonacea</taxon>
        <taxon>Plexauridae</taxon>
        <taxon>Paramuricea</taxon>
    </lineage>
</organism>
<evidence type="ECO:0000256" key="1">
    <source>
        <dbReference type="ARBA" id="ARBA00010883"/>
    </source>
</evidence>
<dbReference type="Gene3D" id="1.20.1270.60">
    <property type="entry name" value="Arfaptin homology (AH) domain/BAR domain"/>
    <property type="match status" value="1"/>
</dbReference>
<keyword evidence="9" id="KW-1185">Reference proteome</keyword>
<dbReference type="SUPFAM" id="SSF64268">
    <property type="entry name" value="PX domain"/>
    <property type="match status" value="1"/>
</dbReference>
<dbReference type="Pfam" id="PF25024">
    <property type="entry name" value="EGF_TEN"/>
    <property type="match status" value="1"/>
</dbReference>
<dbReference type="GO" id="GO:0005615">
    <property type="term" value="C:extracellular space"/>
    <property type="evidence" value="ECO:0007669"/>
    <property type="project" value="TreeGrafter"/>
</dbReference>
<dbReference type="SMART" id="SM00216">
    <property type="entry name" value="VWD"/>
    <property type="match status" value="2"/>
</dbReference>
<feature type="disulfide bond" evidence="5">
    <location>
        <begin position="554"/>
        <end position="563"/>
    </location>
</feature>
<dbReference type="InterPro" id="IPR027267">
    <property type="entry name" value="AH/BAR_dom_sf"/>
</dbReference>
<feature type="disulfide bond" evidence="5">
    <location>
        <begin position="648"/>
        <end position="657"/>
    </location>
</feature>
<keyword evidence="2" id="KW-0677">Repeat</keyword>
<reference evidence="8" key="1">
    <citation type="submission" date="2020-04" db="EMBL/GenBank/DDBJ databases">
        <authorList>
            <person name="Alioto T."/>
            <person name="Alioto T."/>
            <person name="Gomez Garrido J."/>
        </authorList>
    </citation>
    <scope>NUCLEOTIDE SEQUENCE</scope>
    <source>
        <strain evidence="8">A484AB</strain>
    </source>
</reference>
<feature type="coiled-coil region" evidence="6">
    <location>
        <begin position="237"/>
        <end position="318"/>
    </location>
</feature>
<keyword evidence="5" id="KW-0245">EGF-like domain</keyword>
<dbReference type="PROSITE" id="PS50026">
    <property type="entry name" value="EGF_3"/>
    <property type="match status" value="2"/>
</dbReference>
<dbReference type="PANTHER" id="PTHR11339:SF386">
    <property type="entry name" value="HEMOLECTIN, ISOFORM A"/>
    <property type="match status" value="1"/>
</dbReference>
<evidence type="ECO:0000256" key="7">
    <source>
        <dbReference type="SAM" id="MobiDB-lite"/>
    </source>
</evidence>
<dbReference type="Pfam" id="PF01826">
    <property type="entry name" value="TIL"/>
    <property type="match status" value="3"/>
</dbReference>
<dbReference type="InterPro" id="IPR036084">
    <property type="entry name" value="Ser_inhib-like_sf"/>
</dbReference>
<dbReference type="SMART" id="SM00215">
    <property type="entry name" value="VWC_out"/>
    <property type="match status" value="3"/>
</dbReference>
<dbReference type="InterPro" id="IPR050780">
    <property type="entry name" value="Mucin_vWF_Thrombospondin_sf"/>
</dbReference>
<evidence type="ECO:0000256" key="6">
    <source>
        <dbReference type="SAM" id="Coils"/>
    </source>
</evidence>
<dbReference type="PROSITE" id="PS00022">
    <property type="entry name" value="EGF_1"/>
    <property type="match status" value="2"/>
</dbReference>
<dbReference type="InterPro" id="IPR036871">
    <property type="entry name" value="PX_dom_sf"/>
</dbReference>
<keyword evidence="4" id="KW-0325">Glycoprotein</keyword>
<dbReference type="Pfam" id="PF08742">
    <property type="entry name" value="C8"/>
    <property type="match status" value="3"/>
</dbReference>
<feature type="region of interest" description="Disordered" evidence="7">
    <location>
        <begin position="2098"/>
        <end position="2119"/>
    </location>
</feature>
<dbReference type="FunFam" id="2.10.25.10:FF:000055">
    <property type="entry name" value="alpha-tectorin isoform X1"/>
    <property type="match status" value="1"/>
</dbReference>
<feature type="region of interest" description="Disordered" evidence="7">
    <location>
        <begin position="1835"/>
        <end position="1855"/>
    </location>
</feature>
<evidence type="ECO:0000256" key="2">
    <source>
        <dbReference type="ARBA" id="ARBA00022737"/>
    </source>
</evidence>
<evidence type="ECO:0000313" key="8">
    <source>
        <dbReference type="EMBL" id="CAB4002154.1"/>
    </source>
</evidence>
<dbReference type="InterPro" id="IPR000742">
    <property type="entry name" value="EGF"/>
</dbReference>
<dbReference type="PROSITE" id="PS51233">
    <property type="entry name" value="VWFD"/>
    <property type="match status" value="3"/>
</dbReference>
<dbReference type="Gene3D" id="2.10.25.10">
    <property type="entry name" value="Laminin"/>
    <property type="match status" value="7"/>
</dbReference>
<comment type="caution">
    <text evidence="5">Lacks conserved residue(s) required for the propagation of feature annotation.</text>
</comment>
<feature type="non-terminal residue" evidence="8">
    <location>
        <position position="1"/>
    </location>
</feature>
<dbReference type="FunFam" id="2.10.25.10:FF:000674">
    <property type="entry name" value="Mucin-2"/>
    <property type="match status" value="1"/>
</dbReference>
<dbReference type="PROSITE" id="PS01186">
    <property type="entry name" value="EGF_2"/>
    <property type="match status" value="2"/>
</dbReference>
<feature type="region of interest" description="Disordered" evidence="7">
    <location>
        <begin position="1987"/>
        <end position="2018"/>
    </location>
</feature>
<comment type="similarity">
    <text evidence="1">Belongs to the sorting nexin family.</text>
</comment>
<feature type="non-terminal residue" evidence="8">
    <location>
        <position position="2301"/>
    </location>
</feature>
<dbReference type="CDD" id="cd19941">
    <property type="entry name" value="TIL"/>
    <property type="match status" value="4"/>
</dbReference>
<proteinExistence type="inferred from homology"/>
<dbReference type="OrthoDB" id="160294at2759"/>
<dbReference type="SUPFAM" id="SSF57567">
    <property type="entry name" value="Serine protease inhibitors"/>
    <property type="match status" value="4"/>
</dbReference>
<comment type="caution">
    <text evidence="8">The sequence shown here is derived from an EMBL/GenBank/DDBJ whole genome shotgun (WGS) entry which is preliminary data.</text>
</comment>
<dbReference type="PANTHER" id="PTHR11339">
    <property type="entry name" value="EXTRACELLULAR MATRIX GLYCOPROTEIN RELATED"/>
    <property type="match status" value="1"/>
</dbReference>
<name>A0A6S7HB19_PARCT</name>
<evidence type="ECO:0000256" key="3">
    <source>
        <dbReference type="ARBA" id="ARBA00023157"/>
    </source>
</evidence>
<dbReference type="Pfam" id="PF00094">
    <property type="entry name" value="VWD"/>
    <property type="match status" value="3"/>
</dbReference>
<dbReference type="PROSITE" id="PS50195">
    <property type="entry name" value="PX"/>
    <property type="match status" value="1"/>
</dbReference>
<dbReference type="SMART" id="SM00312">
    <property type="entry name" value="PX"/>
    <property type="match status" value="1"/>
</dbReference>
<sequence>TTRSEYDQPNYSVRRRYQDFLWLRQRLEETYPTHVIPPLPEKNSFTKHFDRFSEEFLKIRQDALNRFVSRVSSHPVLSFSEHFHIFLTAKTWELMTAKKQAPGIMSRMGDSVKHSASSMMLKTREKEFTDIAEFAKTFNEKISAVEKVTDKLARERFDLLEGYKDCIPVFRLWSNSEIKLGDPLNEIADAMEKTNDALKDLLKQQDAGIMEPLKEYILYIDAIKGALKRRDAKQVEYEVTVDELKRKKKEREELEQSTQSRSFGVLIGSRDPEEVKKEKIDKLNATIEDLEQSVEAANDRAECANHDLKADIERWHKNKRQDFKNLFANYSECLIEYYKQSLEAWNEALTKLESSSLDFSDSQIQNLNITYDTNLFSTMNVRCMVGMLQDGQVSLRERNKLAFCPFFVSIIAKLLLSYTSHVVNMEDIPVYKELDLLDREARSVNSSESDADGRMCFYQEPYVRSVSEKYNITVVKTFVALCGNAPDEIPLNDGTNQCRFTRPVVVTKKREVFKRTYRVVSKCCKGWTGPECTQRYCDPACVNGGVCNNKQCFCPDGYTGKTCSEAVCQPACANGECIKPGVCLCSKGWTGPTCETVHCATPCQHDGICVGGSCYCKFGWSGIACEEPVCEGGCQMGGTCMAPNTCLCRPGYSGKNCEIALISNQENDFSFLFKRQVISTISDEPDLCYTWGQHHYKTFDGKYFYFPGRCTYKLVADCVDDMFSVHVTNDPNCPEDQKCRRGVELYLGGHDIKVVLDQGRHVMVNNQNVTMPHVVEKIVIQEVASYVVVYGFSGLTIQWDGHNGVYVHMSNEYRGKTCGLCGNYNSDPNDDFVTLAGNQVSSVNTFGNSYKMTAFGETCENVPAHEDSFPCAKLSHEEYTQIHLTCGTLLQEPFISCHAIVDPALFIKMCEEDACTYLNHTSINASSCDAFTQYSRACSRNGIELSWRSDLNICGVSCPATMEYSECETACPRTCSHRDVKYVCDMHCVDGCTCPNGTYHDGENCVAESECPCEHHKEIFPAGSTIQTDCNQCVCTSGAWSCSTDVCPGTCSVTGAEITMTRISSQMTRLQSNIGLDVKWDGMLRLYVTVQAHFVNKTCGLCGNYNNIQDDDFMNNDHAIETNVLAFANSWATTVCNKTVHVKNPCETMVQRAVEAEMKCNALKRDPFAVCHHSVDPLDHYIQNCKYDVCGCQDGTFCYCSVLEDYAHACSRHGHVINWRNTGLVPECDVLCENSEQEYHQCGTSCYETCRDLQANEGCIEECSPGCQCPNGTVLNEDNNCVPYSQCSCHHDGQDYAPGASYWPDRCTICTCHDGKFDCRNETCQGVECSLGRVWSTCAQCTKTCENVNMPCLNQQCEGCICPGDLVFDGSGCINVSQCPCHHDGHHYDSGKTITIDCNTCTCKDTAWQCTTKKCSKVCSTVGDPHYKTFDGKRYEFQGSCEYILSEDYCGSSSGNYRVEVQNIPCGTSGVTCTKAPIVTLNEIVISFIRGEKPKIEALPGAQDVNLTEGYKIYESQFFTVLTTTIGLTIEWDHGTTVYVNLEPTYQGSTCGLCGNLNDNQNDDFLTPQNLPETLATDFGDSWKVEPSCADTHVIEHPCKTNKHRAAWSYKTCNIIRRDVFKPCHDKVDPEPFFENCYYDACGCDTGGDCECMCTAIAAYSRECNRYGVHIKWRTQELCPVQCENGLEYQACGPACPETCKTLCGSGPSCSIPCTEGCHCPNGTVLHNGACIKPEACPCVVDGQEYPNGSFVISNCQNCLCTSGCLTCIGPTCTTLPATAAPTPAPTTATIATTTAPTTVTIATTPAPTTATTATTVVPTTATIVTIGVPTTATTPTTQVPTAPTTPTPRVPTTATTATTRVPTTATTVTTGVPTTATTVTTGVPPTATTVTTGVQTTATTVTTGVQTTATTITTGVQTTATTVTTGAPITATTVTTRVPTTATTPTTRVPTTATTPTTMVPTTATTVTTGVPTTATTVATIVPTTVTTPTTRGSTTTTTVTTGVPTTATTPTTRVPPTETTVTTVVPTTATTVTTVVPTPATTPTTRVPTTVTTPTTRVPTTATAPTTRVRTTATNVTTGVPTTPTTVTTVVPTTATTPTTRVPTTATTVTTGVPNHSNNCYNRSANHGNNSYNKSSNQGNNCYNGSANHGNNSYNGSANHGNNCYNGITTTATTVTTGVPTTATSVTTGVPTTATTPTTIVPTTATTVTTVVPTTATIVTTVVPTTATTPKTRVPTTATTVTTGVPTTATTVTTGEPTTATTVTTVVPTTATTPTTRVPTTATTVTTGVPTTATTPTTR</sequence>
<dbReference type="InterPro" id="IPR001846">
    <property type="entry name" value="VWF_type-D"/>
</dbReference>
<evidence type="ECO:0000313" key="9">
    <source>
        <dbReference type="Proteomes" id="UP001152795"/>
    </source>
</evidence>
<dbReference type="GO" id="GO:0031012">
    <property type="term" value="C:extracellular matrix"/>
    <property type="evidence" value="ECO:0007669"/>
    <property type="project" value="TreeGrafter"/>
</dbReference>
<gene>
    <name evidence="8" type="ORF">PACLA_8A026717</name>
</gene>
<dbReference type="EMBL" id="CACRXK020004272">
    <property type="protein sequence ID" value="CAB4002154.1"/>
    <property type="molecule type" value="Genomic_DNA"/>
</dbReference>
<feature type="compositionally biased region" description="Low complexity" evidence="7">
    <location>
        <begin position="2098"/>
        <end position="2116"/>
    </location>
</feature>
<dbReference type="PROSITE" id="PS50184">
    <property type="entry name" value="VWFC_2"/>
    <property type="match status" value="1"/>
</dbReference>
<dbReference type="SUPFAM" id="SSF103657">
    <property type="entry name" value="BAR/IMD domain-like"/>
    <property type="match status" value="1"/>
</dbReference>
<keyword evidence="6" id="KW-0175">Coiled coil</keyword>
<dbReference type="SMART" id="SM00832">
    <property type="entry name" value="C8"/>
    <property type="match status" value="3"/>
</dbReference>
<evidence type="ECO:0000256" key="4">
    <source>
        <dbReference type="ARBA" id="ARBA00023180"/>
    </source>
</evidence>
<accession>A0A6S7HB19</accession>
<dbReference type="InterPro" id="IPR001683">
    <property type="entry name" value="PX_dom"/>
</dbReference>
<dbReference type="SUPFAM" id="SSF57603">
    <property type="entry name" value="FnI-like domain"/>
    <property type="match status" value="1"/>
</dbReference>
<dbReference type="Pfam" id="PF09325">
    <property type="entry name" value="Vps5"/>
    <property type="match status" value="1"/>
</dbReference>
<dbReference type="Proteomes" id="UP001152795">
    <property type="component" value="Unassembled WGS sequence"/>
</dbReference>
<protein>
    <submittedName>
        <fullName evidence="8">von Willebrand factor</fullName>
    </submittedName>
</protein>
<dbReference type="GO" id="GO:0035091">
    <property type="term" value="F:phosphatidylinositol binding"/>
    <property type="evidence" value="ECO:0007669"/>
    <property type="project" value="InterPro"/>
</dbReference>
<dbReference type="Gene3D" id="3.30.1520.10">
    <property type="entry name" value="Phox-like domain"/>
    <property type="match status" value="1"/>
</dbReference>
<dbReference type="SMART" id="SM00181">
    <property type="entry name" value="EGF"/>
    <property type="match status" value="4"/>
</dbReference>
<evidence type="ECO:0000256" key="5">
    <source>
        <dbReference type="PROSITE-ProRule" id="PRU00076"/>
    </source>
</evidence>
<dbReference type="InterPro" id="IPR001007">
    <property type="entry name" value="VWF_dom"/>
</dbReference>
<dbReference type="InterPro" id="IPR002919">
    <property type="entry name" value="TIL_dom"/>
</dbReference>
<dbReference type="InterPro" id="IPR015404">
    <property type="entry name" value="Vps5_C"/>
</dbReference>
<feature type="disulfide bond" evidence="5">
    <location>
        <begin position="630"/>
        <end position="640"/>
    </location>
</feature>
<dbReference type="SMART" id="SM00214">
    <property type="entry name" value="VWC"/>
    <property type="match status" value="2"/>
</dbReference>
<dbReference type="InterPro" id="IPR014853">
    <property type="entry name" value="VWF/SSPO/ZAN-like_Cys-rich_dom"/>
</dbReference>
<dbReference type="Pfam" id="PF00787">
    <property type="entry name" value="PX"/>
    <property type="match status" value="1"/>
</dbReference>
<feature type="region of interest" description="Disordered" evidence="7">
    <location>
        <begin position="2038"/>
        <end position="2062"/>
    </location>
</feature>
<keyword evidence="3 5" id="KW-1015">Disulfide bond</keyword>